<dbReference type="SUPFAM" id="SSF141571">
    <property type="entry name" value="Pentapeptide repeat-like"/>
    <property type="match status" value="1"/>
</dbReference>
<dbReference type="InterPro" id="IPR001646">
    <property type="entry name" value="5peptide_repeat"/>
</dbReference>
<dbReference type="AlphaFoldDB" id="M3CN15"/>
<accession>M3CN15</accession>
<reference evidence="2 3" key="1">
    <citation type="journal article" date="2012" name="PLoS Pathog.">
        <title>Diverse lifestyles and strategies of plant pathogenesis encoded in the genomes of eighteen Dothideomycetes fungi.</title>
        <authorList>
            <person name="Ohm R.A."/>
            <person name="Feau N."/>
            <person name="Henrissat B."/>
            <person name="Schoch C.L."/>
            <person name="Horwitz B.A."/>
            <person name="Barry K.W."/>
            <person name="Condon B.J."/>
            <person name="Copeland A.C."/>
            <person name="Dhillon B."/>
            <person name="Glaser F."/>
            <person name="Hesse C.N."/>
            <person name="Kosti I."/>
            <person name="LaButti K."/>
            <person name="Lindquist E.A."/>
            <person name="Lucas S."/>
            <person name="Salamov A.A."/>
            <person name="Bradshaw R.E."/>
            <person name="Ciuffetti L."/>
            <person name="Hamelin R.C."/>
            <person name="Kema G.H.J."/>
            <person name="Lawrence C."/>
            <person name="Scott J.A."/>
            <person name="Spatafora J.W."/>
            <person name="Turgeon B.G."/>
            <person name="de Wit P.J.G.M."/>
            <person name="Zhong S."/>
            <person name="Goodwin S.B."/>
            <person name="Grigoriev I.V."/>
        </authorList>
    </citation>
    <scope>NUCLEOTIDE SEQUENCE [LARGE SCALE GENOMIC DNA]</scope>
    <source>
        <strain evidence="2 3">SO2202</strain>
    </source>
</reference>
<organism evidence="2 3">
    <name type="scientific">Sphaerulina musiva (strain SO2202)</name>
    <name type="common">Poplar stem canker fungus</name>
    <name type="synonym">Septoria musiva</name>
    <dbReference type="NCBI Taxonomy" id="692275"/>
    <lineage>
        <taxon>Eukaryota</taxon>
        <taxon>Fungi</taxon>
        <taxon>Dikarya</taxon>
        <taxon>Ascomycota</taxon>
        <taxon>Pezizomycotina</taxon>
        <taxon>Dothideomycetes</taxon>
        <taxon>Dothideomycetidae</taxon>
        <taxon>Mycosphaerellales</taxon>
        <taxon>Mycosphaerellaceae</taxon>
        <taxon>Sphaerulina</taxon>
    </lineage>
</organism>
<sequence length="530" mass="60391">MTFTTSTTTTSQSMTDPVDKLRAIAEVLTLCEDCESRILGQRRQRPAEEVPLLDLPIDEQQSCCDNNNTDGDRGRKRIPRAGTPIPQQRDRTSRLLQPTPSPEDGEGPINDVSYKRCFVNNVRAVDCDLQAFTLRDCDLDSVTFRNCNFADVVFEDLKLKNVTFCNVDFRNVWLRDIKWICALWDGVGLANAMVTGFSFVRDTKDEKRPRLTLSLKARPTSVFSKTRILYPLGARKANVVQDGESKVFCQERKEELLQLPDRVVDLIVAHLFPRPRDKNSNAVMMSDVPVSSPSKNTTYQSTYTIRSPFGFRSPSFTYHGWPYCSTVTPRSPEQQADSFSLDFCIPFLSASKQCYDLAITHVYDRRFHFDDKPERCLAFLQDHTAPEHKLLGIVLRYSSQTDPTVWRQLFESLQTDKDAISELTVEISDEFWSSSIWRATCYPETLIGWKGWNGVWAQQLTDPKDVEKSPLELVARLPGSRLHDGKVPRKAEDVRFFLDIPGAKGSPSREAFVEVVQMKLRMRMLSVTGP</sequence>
<feature type="region of interest" description="Disordered" evidence="1">
    <location>
        <begin position="61"/>
        <end position="108"/>
    </location>
</feature>
<protein>
    <recommendedName>
        <fullName evidence="4">Pentapeptide repeat-containing protein</fullName>
    </recommendedName>
</protein>
<dbReference type="OrthoDB" id="3629854at2759"/>
<evidence type="ECO:0000313" key="3">
    <source>
        <dbReference type="Proteomes" id="UP000016931"/>
    </source>
</evidence>
<evidence type="ECO:0000313" key="2">
    <source>
        <dbReference type="EMBL" id="EMF15193.1"/>
    </source>
</evidence>
<gene>
    <name evidence="2" type="ORF">SEPMUDRAFT_59753</name>
</gene>
<keyword evidence="3" id="KW-1185">Reference proteome</keyword>
<dbReference type="HOGENOM" id="CLU_514048_0_0_1"/>
<evidence type="ECO:0000256" key="1">
    <source>
        <dbReference type="SAM" id="MobiDB-lite"/>
    </source>
</evidence>
<name>M3CN15_SPHMS</name>
<proteinExistence type="predicted"/>
<dbReference type="RefSeq" id="XP_016763314.1">
    <property type="nucleotide sequence ID" value="XM_016909503.1"/>
</dbReference>
<dbReference type="EMBL" id="KB456261">
    <property type="protein sequence ID" value="EMF15193.1"/>
    <property type="molecule type" value="Genomic_DNA"/>
</dbReference>
<dbReference type="Proteomes" id="UP000016931">
    <property type="component" value="Unassembled WGS sequence"/>
</dbReference>
<dbReference type="Gene3D" id="2.160.20.80">
    <property type="entry name" value="E3 ubiquitin-protein ligase SopA"/>
    <property type="match status" value="1"/>
</dbReference>
<dbReference type="eggNOG" id="ENOG502T9NC">
    <property type="taxonomic scope" value="Eukaryota"/>
</dbReference>
<dbReference type="GeneID" id="27906640"/>
<dbReference type="Pfam" id="PF13599">
    <property type="entry name" value="Pentapeptide_4"/>
    <property type="match status" value="1"/>
</dbReference>
<evidence type="ECO:0008006" key="4">
    <source>
        <dbReference type="Google" id="ProtNLM"/>
    </source>
</evidence>